<dbReference type="InterPro" id="IPR019775">
    <property type="entry name" value="WD40_repeat_CS"/>
</dbReference>
<dbReference type="PRINTS" id="PR00320">
    <property type="entry name" value="GPROTEINBRPT"/>
</dbReference>
<evidence type="ECO:0000256" key="2">
    <source>
        <dbReference type="ARBA" id="ARBA00022737"/>
    </source>
</evidence>
<dbReference type="Gene3D" id="2.130.10.10">
    <property type="entry name" value="YVTN repeat-like/Quinoprotein amine dehydrogenase"/>
    <property type="match status" value="2"/>
</dbReference>
<dbReference type="Proteomes" id="UP000759131">
    <property type="component" value="Unassembled WGS sequence"/>
</dbReference>
<feature type="non-terminal residue" evidence="5">
    <location>
        <position position="1"/>
    </location>
</feature>
<dbReference type="GO" id="GO:0030490">
    <property type="term" value="P:maturation of SSU-rRNA"/>
    <property type="evidence" value="ECO:0007669"/>
    <property type="project" value="TreeGrafter"/>
</dbReference>
<sequence>SPLVASGHADGTIRLWDATTGELRVTFAGHKSPVTALCFDAVGLKLASGGKDTEIVVWDVTTESGLWRMRGHKGPVTKLQFMTDHPVLVSASKDTYVKFWHMSTQHCFKTLVGHRSEVWSFALTDSDRRLITGAGDSELRVWRIVHRVDDADEFVAKLAALKLKAAAVGDDNDGDIDDEVGDDESGADRLIVERIGTVMRRSTQRLSDICVDQTERLLICHSKDPYVECFKLRTDEEMKKSIGKRAKKAARKRQLKSDETTAGDDNTDTIDDHPLDSSLIEPTLTDAIERLEPIRTDSGAKVKSVDVVAVKSDFKVAILLMDNSVELFSLRPQSSPATELYGQLRLQGHRKDVRAVAISSDNYQIVSVSADAVKVWNKSSGKCVTTITDGVEYGLCCAYAPGDRYVLVGTKSGRLQVFDIN</sequence>
<feature type="repeat" description="WD" evidence="3">
    <location>
        <begin position="346"/>
        <end position="386"/>
    </location>
</feature>
<proteinExistence type="predicted"/>
<dbReference type="PROSITE" id="PS00678">
    <property type="entry name" value="WD_REPEATS_1"/>
    <property type="match status" value="2"/>
</dbReference>
<protein>
    <recommendedName>
        <fullName evidence="7">Guanine nucleotide-binding protein subunit beta-like protein</fullName>
    </recommendedName>
</protein>
<dbReference type="Pfam" id="PF00400">
    <property type="entry name" value="WD40"/>
    <property type="match status" value="1"/>
</dbReference>
<dbReference type="SMART" id="SM00320">
    <property type="entry name" value="WD40"/>
    <property type="match status" value="5"/>
</dbReference>
<evidence type="ECO:0000256" key="1">
    <source>
        <dbReference type="ARBA" id="ARBA00022574"/>
    </source>
</evidence>
<dbReference type="InterPro" id="IPR020472">
    <property type="entry name" value="WD40_PAC1"/>
</dbReference>
<accession>A0A7R9LR33</accession>
<dbReference type="Pfam" id="PF25173">
    <property type="entry name" value="Beta-prop_WDR3_1st"/>
    <property type="match status" value="1"/>
</dbReference>
<evidence type="ECO:0008006" key="7">
    <source>
        <dbReference type="Google" id="ProtNLM"/>
    </source>
</evidence>
<feature type="region of interest" description="Disordered" evidence="4">
    <location>
        <begin position="242"/>
        <end position="276"/>
    </location>
</feature>
<keyword evidence="2" id="KW-0677">Repeat</keyword>
<dbReference type="AlphaFoldDB" id="A0A7R9LR33"/>
<keyword evidence="1 3" id="KW-0853">WD repeat</keyword>
<evidence type="ECO:0000256" key="4">
    <source>
        <dbReference type="SAM" id="MobiDB-lite"/>
    </source>
</evidence>
<organism evidence="5">
    <name type="scientific">Medioppia subpectinata</name>
    <dbReference type="NCBI Taxonomy" id="1979941"/>
    <lineage>
        <taxon>Eukaryota</taxon>
        <taxon>Metazoa</taxon>
        <taxon>Ecdysozoa</taxon>
        <taxon>Arthropoda</taxon>
        <taxon>Chelicerata</taxon>
        <taxon>Arachnida</taxon>
        <taxon>Acari</taxon>
        <taxon>Acariformes</taxon>
        <taxon>Sarcoptiformes</taxon>
        <taxon>Oribatida</taxon>
        <taxon>Brachypylina</taxon>
        <taxon>Oppioidea</taxon>
        <taxon>Oppiidae</taxon>
        <taxon>Medioppia</taxon>
    </lineage>
</organism>
<dbReference type="InterPro" id="IPR001680">
    <property type="entry name" value="WD40_rpt"/>
</dbReference>
<feature type="repeat" description="WD" evidence="3">
    <location>
        <begin position="27"/>
        <end position="68"/>
    </location>
</feature>
<dbReference type="PANTHER" id="PTHR19853">
    <property type="entry name" value="WD REPEAT CONTAINING PROTEIN 3 WDR3"/>
    <property type="match status" value="1"/>
</dbReference>
<evidence type="ECO:0000256" key="3">
    <source>
        <dbReference type="PROSITE-ProRule" id="PRU00221"/>
    </source>
</evidence>
<feature type="compositionally biased region" description="Basic residues" evidence="4">
    <location>
        <begin position="242"/>
        <end position="254"/>
    </location>
</feature>
<gene>
    <name evidence="5" type="ORF">OSB1V03_LOCUS20884</name>
</gene>
<evidence type="ECO:0000313" key="6">
    <source>
        <dbReference type="Proteomes" id="UP000759131"/>
    </source>
</evidence>
<dbReference type="EMBL" id="CAJPIZ010036298">
    <property type="protein sequence ID" value="CAG2120938.1"/>
    <property type="molecule type" value="Genomic_DNA"/>
</dbReference>
<keyword evidence="6" id="KW-1185">Reference proteome</keyword>
<dbReference type="GO" id="GO:0032040">
    <property type="term" value="C:small-subunit processome"/>
    <property type="evidence" value="ECO:0007669"/>
    <property type="project" value="TreeGrafter"/>
</dbReference>
<dbReference type="InterPro" id="IPR036322">
    <property type="entry name" value="WD40_repeat_dom_sf"/>
</dbReference>
<evidence type="ECO:0000313" key="5">
    <source>
        <dbReference type="EMBL" id="CAD7646237.1"/>
    </source>
</evidence>
<reference evidence="5" key="1">
    <citation type="submission" date="2020-11" db="EMBL/GenBank/DDBJ databases">
        <authorList>
            <person name="Tran Van P."/>
        </authorList>
    </citation>
    <scope>NUCLEOTIDE SEQUENCE</scope>
</reference>
<feature type="repeat" description="WD" evidence="3">
    <location>
        <begin position="1"/>
        <end position="26"/>
    </location>
</feature>
<dbReference type="GO" id="GO:0034388">
    <property type="term" value="C:Pwp2p-containing subcomplex of 90S preribosome"/>
    <property type="evidence" value="ECO:0007669"/>
    <property type="project" value="TreeGrafter"/>
</dbReference>
<name>A0A7R9LR33_9ACAR</name>
<dbReference type="PROSITE" id="PS50082">
    <property type="entry name" value="WD_REPEATS_2"/>
    <property type="match status" value="5"/>
</dbReference>
<dbReference type="InterPro" id="IPR051570">
    <property type="entry name" value="TBC1_cilium_biogenesis"/>
</dbReference>
<dbReference type="PANTHER" id="PTHR19853:SF0">
    <property type="entry name" value="WD REPEAT-CONTAINING PROTEIN 3"/>
    <property type="match status" value="1"/>
</dbReference>
<dbReference type="SUPFAM" id="SSF50978">
    <property type="entry name" value="WD40 repeat-like"/>
    <property type="match status" value="1"/>
</dbReference>
<feature type="repeat" description="WD" evidence="3">
    <location>
        <begin position="111"/>
        <end position="144"/>
    </location>
</feature>
<dbReference type="EMBL" id="OC890873">
    <property type="protein sequence ID" value="CAD7646237.1"/>
    <property type="molecule type" value="Genomic_DNA"/>
</dbReference>
<feature type="non-terminal residue" evidence="5">
    <location>
        <position position="421"/>
    </location>
</feature>
<dbReference type="GO" id="GO:0030515">
    <property type="term" value="F:snoRNA binding"/>
    <property type="evidence" value="ECO:0007669"/>
    <property type="project" value="TreeGrafter"/>
</dbReference>
<dbReference type="OrthoDB" id="407922at2759"/>
<dbReference type="InterPro" id="IPR015943">
    <property type="entry name" value="WD40/YVTN_repeat-like_dom_sf"/>
</dbReference>
<dbReference type="PROSITE" id="PS50294">
    <property type="entry name" value="WD_REPEATS_REGION"/>
    <property type="match status" value="4"/>
</dbReference>
<feature type="repeat" description="WD" evidence="3">
    <location>
        <begin position="69"/>
        <end position="110"/>
    </location>
</feature>